<dbReference type="PANTHER" id="PTHR28128">
    <property type="entry name" value="GOLGI APPARATUS MEMBRANE PROTEIN TVP15"/>
    <property type="match status" value="1"/>
</dbReference>
<feature type="transmembrane region" description="Helical" evidence="6">
    <location>
        <begin position="744"/>
        <end position="763"/>
    </location>
</feature>
<evidence type="ECO:0000256" key="6">
    <source>
        <dbReference type="SAM" id="Phobius"/>
    </source>
</evidence>
<dbReference type="InterPro" id="IPR002048">
    <property type="entry name" value="EF_hand_dom"/>
</dbReference>
<dbReference type="InterPro" id="IPR013714">
    <property type="entry name" value="Golgi_TVP15"/>
</dbReference>
<feature type="transmembrane region" description="Helical" evidence="6">
    <location>
        <begin position="485"/>
        <end position="504"/>
    </location>
</feature>
<dbReference type="PANTHER" id="PTHR28128:SF1">
    <property type="entry name" value="GOLGI APPARATUS MEMBRANE PROTEIN TVP15"/>
    <property type="match status" value="1"/>
</dbReference>
<reference evidence="8" key="1">
    <citation type="submission" date="2013-12" db="EMBL/GenBank/DDBJ databases">
        <title>The Genome Sequence of Aphanomyces invadans NJM9701.</title>
        <authorList>
            <consortium name="The Broad Institute Genomics Platform"/>
            <person name="Russ C."/>
            <person name="Tyler B."/>
            <person name="van West P."/>
            <person name="Dieguez-Uribeondo J."/>
            <person name="Young S.K."/>
            <person name="Zeng Q."/>
            <person name="Gargeya S."/>
            <person name="Fitzgerald M."/>
            <person name="Abouelleil A."/>
            <person name="Alvarado L."/>
            <person name="Chapman S.B."/>
            <person name="Gainer-Dewar J."/>
            <person name="Goldberg J."/>
            <person name="Griggs A."/>
            <person name="Gujja S."/>
            <person name="Hansen M."/>
            <person name="Howarth C."/>
            <person name="Imamovic A."/>
            <person name="Ireland A."/>
            <person name="Larimer J."/>
            <person name="McCowan C."/>
            <person name="Murphy C."/>
            <person name="Pearson M."/>
            <person name="Poon T.W."/>
            <person name="Priest M."/>
            <person name="Roberts A."/>
            <person name="Saif S."/>
            <person name="Shea T."/>
            <person name="Sykes S."/>
            <person name="Wortman J."/>
            <person name="Nusbaum C."/>
            <person name="Birren B."/>
        </authorList>
    </citation>
    <scope>NUCLEOTIDE SEQUENCE [LARGE SCALE GENOMIC DNA]</scope>
    <source>
        <strain evidence="8">NJM9701</strain>
    </source>
</reference>
<feature type="region of interest" description="Disordered" evidence="5">
    <location>
        <begin position="335"/>
        <end position="360"/>
    </location>
</feature>
<evidence type="ECO:0000313" key="8">
    <source>
        <dbReference type="EMBL" id="ETW06051.1"/>
    </source>
</evidence>
<gene>
    <name evidence="8" type="ORF">H310_03649</name>
</gene>
<comment type="subcellular location">
    <subcellularLocation>
        <location evidence="1">Membrane</location>
        <topology evidence="1">Multi-pass membrane protein</topology>
    </subcellularLocation>
</comment>
<feature type="transmembrane region" description="Helical" evidence="6">
    <location>
        <begin position="510"/>
        <end position="534"/>
    </location>
</feature>
<dbReference type="GO" id="GO:0016020">
    <property type="term" value="C:membrane"/>
    <property type="evidence" value="ECO:0007669"/>
    <property type="project" value="UniProtKB-SubCell"/>
</dbReference>
<evidence type="ECO:0000259" key="7">
    <source>
        <dbReference type="PROSITE" id="PS50222"/>
    </source>
</evidence>
<dbReference type="PROSITE" id="PS50222">
    <property type="entry name" value="EF_HAND_2"/>
    <property type="match status" value="1"/>
</dbReference>
<keyword evidence="3 6" id="KW-1133">Transmembrane helix</keyword>
<accession>A0A024UHZ1</accession>
<feature type="transmembrane region" description="Helical" evidence="6">
    <location>
        <begin position="442"/>
        <end position="464"/>
    </location>
</feature>
<name>A0A024UHZ1_9STRA</name>
<evidence type="ECO:0000256" key="5">
    <source>
        <dbReference type="SAM" id="MobiDB-lite"/>
    </source>
</evidence>
<dbReference type="InterPro" id="IPR011992">
    <property type="entry name" value="EF-hand-dom_pair"/>
</dbReference>
<feature type="transmembrane region" description="Helical" evidence="6">
    <location>
        <begin position="713"/>
        <end position="738"/>
    </location>
</feature>
<feature type="domain" description="EF-hand" evidence="7">
    <location>
        <begin position="546"/>
        <end position="581"/>
    </location>
</feature>
<dbReference type="Gene3D" id="1.10.238.10">
    <property type="entry name" value="EF-hand"/>
    <property type="match status" value="1"/>
</dbReference>
<organism evidence="8">
    <name type="scientific">Aphanomyces invadans</name>
    <dbReference type="NCBI Taxonomy" id="157072"/>
    <lineage>
        <taxon>Eukaryota</taxon>
        <taxon>Sar</taxon>
        <taxon>Stramenopiles</taxon>
        <taxon>Oomycota</taxon>
        <taxon>Saprolegniomycetes</taxon>
        <taxon>Saprolegniales</taxon>
        <taxon>Verrucalvaceae</taxon>
        <taxon>Aphanomyces</taxon>
    </lineage>
</organism>
<dbReference type="GeneID" id="20080699"/>
<dbReference type="EMBL" id="KI913956">
    <property type="protein sequence ID" value="ETW06051.1"/>
    <property type="molecule type" value="Genomic_DNA"/>
</dbReference>
<evidence type="ECO:0000256" key="2">
    <source>
        <dbReference type="ARBA" id="ARBA00022692"/>
    </source>
</evidence>
<feature type="transmembrane region" description="Helical" evidence="6">
    <location>
        <begin position="672"/>
        <end position="692"/>
    </location>
</feature>
<evidence type="ECO:0000256" key="3">
    <source>
        <dbReference type="ARBA" id="ARBA00022989"/>
    </source>
</evidence>
<dbReference type="GO" id="GO:0005509">
    <property type="term" value="F:calcium ion binding"/>
    <property type="evidence" value="ECO:0007669"/>
    <property type="project" value="InterPro"/>
</dbReference>
<feature type="compositionally biased region" description="Polar residues" evidence="5">
    <location>
        <begin position="335"/>
        <end position="347"/>
    </location>
</feature>
<evidence type="ECO:0000256" key="1">
    <source>
        <dbReference type="ARBA" id="ARBA00004141"/>
    </source>
</evidence>
<proteinExistence type="predicted"/>
<dbReference type="AlphaFoldDB" id="A0A024UHZ1"/>
<dbReference type="STRING" id="157072.A0A024UHZ1"/>
<protein>
    <recommendedName>
        <fullName evidence="7">EF-hand domain-containing protein</fullName>
    </recommendedName>
</protein>
<sequence>MALPRPQWVVVGPSADERYKLCDALALRYGIVHVAESVASSSADESNGADVVLRRLHNTDCATQGWVLNSVPSTIEECNAFIAGGIVPRIVFDFFEDDASSTLRSLVDAALQVWKSASDTTTTIKCAISSPDSSETVATSIYRAIDTRTWTLHLQSEVPSLADEHPEAVADLVHVTATLPLTEQAAAMKLLSSLLTFKGMGALAPDCGSSVVSLVKVYTGVSKATQATVASRFPPEILAMLPFVETLSPNALMTMAPLAQEIFIDASSAGAIQPATAVKVHTAFFEVLSEKERRQLVRMLPAKEQELVTHVVETTEGLSPRGVETVVHMLLQSTNHSLPSQPSKNHSPPQPFVVPGPNETSVHQPLADHTYGAIDIPDAPPPPSRDAVMAKLALTATKAHGRRLMRWVRSAPRSLRVLSFVSSVLLFVTACISMVLDVVAGPMIVVVINMWIVVFSLIMVSVEVKITAIEKHNSIATYFPLVRTVTGRGAFLLFISLIAMTLAVKATWQNAVLGVAGVVAAGISLWSIALGSIASHQFNALRSRIESLAQLKQAFDLADVDRAGELDVDGLGRFCLVWDWPIDVYFLEAIVRDLDGHNSNAVSLSDLQVWWSRAHHDTTMPPLQQSPRLSRCHRPTSIVKLFSVFTGVLTMVTGLVGNIASFHPRTVTTSEVAMYMMLDLWVILFGMIVVVVDAPPTWSHALNGCKRIVLDNFASFLATPVGRSFFCLFLSTFVVSVYQNDSVYLPMATSACLALVSLVYTCVGRSAKRQFFLLAKAVDGTNCSRVFAAADNDGDGVWSLDELDAFCRAQHVVLSAAQWEVLVADLDQHHVGAITLHDFTTWVQLQHRNMS</sequence>
<dbReference type="OrthoDB" id="26525at2759"/>
<dbReference type="SUPFAM" id="SSF47473">
    <property type="entry name" value="EF-hand"/>
    <property type="match status" value="1"/>
</dbReference>
<keyword evidence="4 6" id="KW-0472">Membrane</keyword>
<dbReference type="RefSeq" id="XP_008865828.1">
    <property type="nucleotide sequence ID" value="XM_008867606.1"/>
</dbReference>
<feature type="transmembrane region" description="Helical" evidence="6">
    <location>
        <begin position="638"/>
        <end position="660"/>
    </location>
</feature>
<dbReference type="VEuPathDB" id="FungiDB:H310_03649"/>
<evidence type="ECO:0000256" key="4">
    <source>
        <dbReference type="ARBA" id="ARBA00023136"/>
    </source>
</evidence>
<keyword evidence="2 6" id="KW-0812">Transmembrane</keyword>
<feature type="transmembrane region" description="Helical" evidence="6">
    <location>
        <begin position="415"/>
        <end position="436"/>
    </location>
</feature>